<evidence type="ECO:0000313" key="2">
    <source>
        <dbReference type="EMBL" id="KIK17541.1"/>
    </source>
</evidence>
<dbReference type="Proteomes" id="UP000054018">
    <property type="component" value="Unassembled WGS sequence"/>
</dbReference>
<accession>A0A0C9YLL4</accession>
<reference evidence="3" key="2">
    <citation type="submission" date="2015-01" db="EMBL/GenBank/DDBJ databases">
        <title>Evolutionary Origins and Diversification of the Mycorrhizal Mutualists.</title>
        <authorList>
            <consortium name="DOE Joint Genome Institute"/>
            <consortium name="Mycorrhizal Genomics Consortium"/>
            <person name="Kohler A."/>
            <person name="Kuo A."/>
            <person name="Nagy L.G."/>
            <person name="Floudas D."/>
            <person name="Copeland A."/>
            <person name="Barry K.W."/>
            <person name="Cichocki N."/>
            <person name="Veneault-Fourrey C."/>
            <person name="LaButti K."/>
            <person name="Lindquist E.A."/>
            <person name="Lipzen A."/>
            <person name="Lundell T."/>
            <person name="Morin E."/>
            <person name="Murat C."/>
            <person name="Riley R."/>
            <person name="Ohm R."/>
            <person name="Sun H."/>
            <person name="Tunlid A."/>
            <person name="Henrissat B."/>
            <person name="Grigoriev I.V."/>
            <person name="Hibbett D.S."/>
            <person name="Martin F."/>
        </authorList>
    </citation>
    <scope>NUCLEOTIDE SEQUENCE [LARGE SCALE GENOMIC DNA]</scope>
    <source>
        <strain evidence="3">441</strain>
    </source>
</reference>
<name>A0A0C9YLL4_9AGAM</name>
<dbReference type="CDD" id="cd00882">
    <property type="entry name" value="Ras_like_GTPase"/>
    <property type="match status" value="1"/>
</dbReference>
<dbReference type="Pfam" id="PF01926">
    <property type="entry name" value="MMR_HSR1"/>
    <property type="match status" value="1"/>
</dbReference>
<dbReference type="AlphaFoldDB" id="A0A0C9YLL4"/>
<dbReference type="SUPFAM" id="SSF52540">
    <property type="entry name" value="P-loop containing nucleoside triphosphate hydrolases"/>
    <property type="match status" value="1"/>
</dbReference>
<proteinExistence type="predicted"/>
<feature type="non-terminal residue" evidence="2">
    <location>
        <position position="1"/>
    </location>
</feature>
<dbReference type="OrthoDB" id="391988at2759"/>
<keyword evidence="3" id="KW-1185">Reference proteome</keyword>
<gene>
    <name evidence="2" type="ORF">PISMIDRAFT_14989</name>
</gene>
<dbReference type="InterPro" id="IPR027417">
    <property type="entry name" value="P-loop_NTPase"/>
</dbReference>
<protein>
    <recommendedName>
        <fullName evidence="1">G domain-containing protein</fullName>
    </recommendedName>
</protein>
<dbReference type="HOGENOM" id="CLU_023805_2_0_1"/>
<reference evidence="2 3" key="1">
    <citation type="submission" date="2014-04" db="EMBL/GenBank/DDBJ databases">
        <authorList>
            <consortium name="DOE Joint Genome Institute"/>
            <person name="Kuo A."/>
            <person name="Kohler A."/>
            <person name="Costa M.D."/>
            <person name="Nagy L.G."/>
            <person name="Floudas D."/>
            <person name="Copeland A."/>
            <person name="Barry K.W."/>
            <person name="Cichocki N."/>
            <person name="Veneault-Fourrey C."/>
            <person name="LaButti K."/>
            <person name="Lindquist E.A."/>
            <person name="Lipzen A."/>
            <person name="Lundell T."/>
            <person name="Morin E."/>
            <person name="Murat C."/>
            <person name="Sun H."/>
            <person name="Tunlid A."/>
            <person name="Henrissat B."/>
            <person name="Grigoriev I.V."/>
            <person name="Hibbett D.S."/>
            <person name="Martin F."/>
            <person name="Nordberg H.P."/>
            <person name="Cantor M.N."/>
            <person name="Hua S.X."/>
        </authorList>
    </citation>
    <scope>NUCLEOTIDE SEQUENCE [LARGE SCALE GENOMIC DNA]</scope>
    <source>
        <strain evidence="2 3">441</strain>
    </source>
</reference>
<evidence type="ECO:0000313" key="3">
    <source>
        <dbReference type="Proteomes" id="UP000054018"/>
    </source>
</evidence>
<dbReference type="GO" id="GO:0005525">
    <property type="term" value="F:GTP binding"/>
    <property type="evidence" value="ECO:0007669"/>
    <property type="project" value="InterPro"/>
</dbReference>
<dbReference type="InterPro" id="IPR006073">
    <property type="entry name" value="GTP-bd"/>
</dbReference>
<dbReference type="PRINTS" id="PR00449">
    <property type="entry name" value="RASTRNSFRMNG"/>
</dbReference>
<dbReference type="Gene3D" id="3.40.50.300">
    <property type="entry name" value="P-loop containing nucleotide triphosphate hydrolases"/>
    <property type="match status" value="1"/>
</dbReference>
<sequence length="714" mass="80827">MSVAQPLRISCTVLELSFSTVLTPTRQISIYEARRTLNILKYYFPAVDAVFDDKTKTIFEKNSLNLCKGACLTHLSLLTPSVPNSTVQGEALSFSVHRKKRYPFRIPAVDNIQIDVREVLSDSRPHKFQTKRSKLDITIGLSSNRLSADVVPAQDNPTPPNTNSLRATTEELLDQCPRFRILVIGQSGVGKSTLLQRVFGIDQASAENLKPGAANIEEELISPQNDRFVLHDSNGFEPGDNVNYDAVRSFITDRKKRKHVKDQLHAVWLCFRMPIKNRGDRLLEDGAEAFLEKDTSVLQNIPTIVVFTKYDKLLTHMQKEQKANPEAAAEQYLKEHCYAPIEELAGGADLSYVAVSSFENPGLDERRRRLINLTHRKVIERFRLQTDTPSPVSIVFLLAQRMLSDSPGSKLLRSIDVGRRRYWRMLTRTSGVDFDDHTITECLAVIHTDTVCVWEFDDPLQYLYSDEFRGLMANLAGTIDGFTSEFPRLSRIDTTSSNFSTPRTGPRRLLTPFTPPFEAGPGLVPRTRQSYQQPPNAHHKFMAYTVDLVHVLEILSSLTANSNEKKLTRGAVSSAFDVYYDLEMRYNVHRRIKGFDYRIPGRNTVLDEIISLVTMSPINDNDISSALQNIPLESLAKDEWLVGLEGIIACRRSTLQLTPEGHPNRAVSLANLLCSLHERFTREHRMEDLQEIIDLRRSALQLTPEGHPERVVSL</sequence>
<dbReference type="EMBL" id="KN833824">
    <property type="protein sequence ID" value="KIK17541.1"/>
    <property type="molecule type" value="Genomic_DNA"/>
</dbReference>
<organism evidence="2 3">
    <name type="scientific">Pisolithus microcarpus 441</name>
    <dbReference type="NCBI Taxonomy" id="765257"/>
    <lineage>
        <taxon>Eukaryota</taxon>
        <taxon>Fungi</taxon>
        <taxon>Dikarya</taxon>
        <taxon>Basidiomycota</taxon>
        <taxon>Agaricomycotina</taxon>
        <taxon>Agaricomycetes</taxon>
        <taxon>Agaricomycetidae</taxon>
        <taxon>Boletales</taxon>
        <taxon>Sclerodermatineae</taxon>
        <taxon>Pisolithaceae</taxon>
        <taxon>Pisolithus</taxon>
    </lineage>
</organism>
<feature type="domain" description="G" evidence="1">
    <location>
        <begin position="180"/>
        <end position="309"/>
    </location>
</feature>
<evidence type="ECO:0000259" key="1">
    <source>
        <dbReference type="Pfam" id="PF01926"/>
    </source>
</evidence>